<sequence>MPTPHYFWVFQQVSTITINPCIFFPHSLSIHAIFFPRSLYSFASIVQSFLIIPSSHSTDTMDTNNPIVDTKDAMDPSRRYGIADPTNRHKFTCKFCAKSTSIGVYRLKQHLVGGFKNCKRCPKCPEHVREEVKNYMIQKEAEKSARTTDHSNVVALDDYDEDDDDVGQGSSKPPPKKPRQKGHLDKFYANKPEDKLKGRKCGKHQTINELSYCNGICCTIWPGIQTSNHVCMSLEFLYLKNEVESTQKVLKDYKQEWAVKGCSILSDGWRDSTVQKNIVNFLVNSPKGSVFLKSLDVSEIKKDANTLFKMLDDMVEEIGEENVVQVVKDNASNYVKVGSMF</sequence>
<dbReference type="Proteomes" id="UP001157418">
    <property type="component" value="Unassembled WGS sequence"/>
</dbReference>
<dbReference type="PANTHER" id="PTHR32166:SF122">
    <property type="entry name" value="OS09G0499600 PROTEIN"/>
    <property type="match status" value="1"/>
</dbReference>
<feature type="domain" description="DUF659" evidence="2">
    <location>
        <begin position="238"/>
        <end position="340"/>
    </location>
</feature>
<dbReference type="PANTHER" id="PTHR32166">
    <property type="entry name" value="OSJNBA0013A04.12 PROTEIN"/>
    <property type="match status" value="1"/>
</dbReference>
<organism evidence="3 4">
    <name type="scientific">Lactuca virosa</name>
    <dbReference type="NCBI Taxonomy" id="75947"/>
    <lineage>
        <taxon>Eukaryota</taxon>
        <taxon>Viridiplantae</taxon>
        <taxon>Streptophyta</taxon>
        <taxon>Embryophyta</taxon>
        <taxon>Tracheophyta</taxon>
        <taxon>Spermatophyta</taxon>
        <taxon>Magnoliopsida</taxon>
        <taxon>eudicotyledons</taxon>
        <taxon>Gunneridae</taxon>
        <taxon>Pentapetalae</taxon>
        <taxon>asterids</taxon>
        <taxon>campanulids</taxon>
        <taxon>Asterales</taxon>
        <taxon>Asteraceae</taxon>
        <taxon>Cichorioideae</taxon>
        <taxon>Cichorieae</taxon>
        <taxon>Lactucinae</taxon>
        <taxon>Lactuca</taxon>
    </lineage>
</organism>
<proteinExistence type="predicted"/>
<gene>
    <name evidence="3" type="ORF">LVIROSA_LOCUS13282</name>
</gene>
<comment type="caution">
    <text evidence="3">The sequence shown here is derived from an EMBL/GenBank/DDBJ whole genome shotgun (WGS) entry which is preliminary data.</text>
</comment>
<dbReference type="InterPro" id="IPR012337">
    <property type="entry name" value="RNaseH-like_sf"/>
</dbReference>
<reference evidence="3 4" key="1">
    <citation type="submission" date="2022-01" db="EMBL/GenBank/DDBJ databases">
        <authorList>
            <person name="Xiong W."/>
            <person name="Schranz E."/>
        </authorList>
    </citation>
    <scope>NUCLEOTIDE SEQUENCE [LARGE SCALE GENOMIC DNA]</scope>
</reference>
<evidence type="ECO:0000259" key="2">
    <source>
        <dbReference type="Pfam" id="PF04937"/>
    </source>
</evidence>
<evidence type="ECO:0000313" key="3">
    <source>
        <dbReference type="EMBL" id="CAH1426190.1"/>
    </source>
</evidence>
<dbReference type="InterPro" id="IPR007021">
    <property type="entry name" value="DUF659"/>
</dbReference>
<dbReference type="EMBL" id="CAKMRJ010002223">
    <property type="protein sequence ID" value="CAH1426190.1"/>
    <property type="molecule type" value="Genomic_DNA"/>
</dbReference>
<dbReference type="SUPFAM" id="SSF53098">
    <property type="entry name" value="Ribonuclease H-like"/>
    <property type="match status" value="1"/>
</dbReference>
<feature type="region of interest" description="Disordered" evidence="1">
    <location>
        <begin position="159"/>
        <end position="188"/>
    </location>
</feature>
<dbReference type="AlphaFoldDB" id="A0AAU9MHA1"/>
<dbReference type="Pfam" id="PF04937">
    <property type="entry name" value="DUF659"/>
    <property type="match status" value="1"/>
</dbReference>
<evidence type="ECO:0000256" key="1">
    <source>
        <dbReference type="SAM" id="MobiDB-lite"/>
    </source>
</evidence>
<protein>
    <recommendedName>
        <fullName evidence="2">DUF659 domain-containing protein</fullName>
    </recommendedName>
</protein>
<keyword evidence="4" id="KW-1185">Reference proteome</keyword>
<accession>A0AAU9MHA1</accession>
<evidence type="ECO:0000313" key="4">
    <source>
        <dbReference type="Proteomes" id="UP001157418"/>
    </source>
</evidence>
<name>A0AAU9MHA1_9ASTR</name>